<feature type="transmembrane region" description="Helical" evidence="8">
    <location>
        <begin position="381"/>
        <end position="399"/>
    </location>
</feature>
<dbReference type="PROSITE" id="PS50850">
    <property type="entry name" value="MFS"/>
    <property type="match status" value="1"/>
</dbReference>
<gene>
    <name evidence="10" type="ORF">B5P45_10525</name>
</gene>
<evidence type="ECO:0000256" key="4">
    <source>
        <dbReference type="ARBA" id="ARBA00022448"/>
    </source>
</evidence>
<feature type="transmembrane region" description="Helical" evidence="8">
    <location>
        <begin position="255"/>
        <end position="274"/>
    </location>
</feature>
<evidence type="ECO:0000259" key="9">
    <source>
        <dbReference type="PROSITE" id="PS50850"/>
    </source>
</evidence>
<comment type="similarity">
    <text evidence="3">Belongs to the major facilitator superfamily. TCR/Tet family.</text>
</comment>
<proteinExistence type="inferred from homology"/>
<dbReference type="GO" id="GO:0022857">
    <property type="term" value="F:transmembrane transporter activity"/>
    <property type="evidence" value="ECO:0007669"/>
    <property type="project" value="InterPro"/>
</dbReference>
<keyword evidence="6 8" id="KW-1133">Transmembrane helix</keyword>
<dbReference type="SUPFAM" id="SSF103473">
    <property type="entry name" value="MFS general substrate transporter"/>
    <property type="match status" value="1"/>
</dbReference>
<dbReference type="PANTHER" id="PTHR23504">
    <property type="entry name" value="MAJOR FACILITATOR SUPERFAMILY DOMAIN-CONTAINING PROTEIN 10"/>
    <property type="match status" value="1"/>
</dbReference>
<feature type="transmembrane region" description="Helical" evidence="8">
    <location>
        <begin position="48"/>
        <end position="69"/>
    </location>
</feature>
<evidence type="ECO:0000256" key="8">
    <source>
        <dbReference type="SAM" id="Phobius"/>
    </source>
</evidence>
<evidence type="ECO:0000256" key="2">
    <source>
        <dbReference type="ARBA" id="ARBA00004141"/>
    </source>
</evidence>
<dbReference type="Gene3D" id="1.20.1250.20">
    <property type="entry name" value="MFS general substrate transporter like domains"/>
    <property type="match status" value="1"/>
</dbReference>
<dbReference type="OrthoDB" id="9764259at2"/>
<feature type="domain" description="Major facilitator superfamily (MFS) profile" evidence="9">
    <location>
        <begin position="10"/>
        <end position="404"/>
    </location>
</feature>
<evidence type="ECO:0000256" key="3">
    <source>
        <dbReference type="ARBA" id="ARBA00007520"/>
    </source>
</evidence>
<dbReference type="GO" id="GO:0016020">
    <property type="term" value="C:membrane"/>
    <property type="evidence" value="ECO:0007669"/>
    <property type="project" value="UniProtKB-SubCell"/>
</dbReference>
<keyword evidence="7 8" id="KW-0472">Membrane</keyword>
<feature type="transmembrane region" description="Helical" evidence="8">
    <location>
        <begin position="81"/>
        <end position="100"/>
    </location>
</feature>
<dbReference type="Proteomes" id="UP000232163">
    <property type="component" value="Unassembled WGS sequence"/>
</dbReference>
<evidence type="ECO:0000256" key="6">
    <source>
        <dbReference type="ARBA" id="ARBA00022989"/>
    </source>
</evidence>
<feature type="transmembrane region" description="Helical" evidence="8">
    <location>
        <begin position="106"/>
        <end position="127"/>
    </location>
</feature>
<feature type="transmembrane region" description="Helical" evidence="8">
    <location>
        <begin position="286"/>
        <end position="302"/>
    </location>
</feature>
<dbReference type="PRINTS" id="PR01035">
    <property type="entry name" value="TCRTETA"/>
</dbReference>
<protein>
    <submittedName>
        <fullName evidence="10">Tetracycline resistance MFS efflux pump</fullName>
    </submittedName>
</protein>
<name>A0A2N9VZ84_9HYPH</name>
<evidence type="ECO:0000256" key="5">
    <source>
        <dbReference type="ARBA" id="ARBA00022692"/>
    </source>
</evidence>
<keyword evidence="11" id="KW-1185">Reference proteome</keyword>
<dbReference type="InterPro" id="IPR005829">
    <property type="entry name" value="Sugar_transporter_CS"/>
</dbReference>
<feature type="transmembrane region" description="Helical" evidence="8">
    <location>
        <begin position="12"/>
        <end position="36"/>
    </location>
</feature>
<dbReference type="InterPro" id="IPR036259">
    <property type="entry name" value="MFS_trans_sf"/>
</dbReference>
<keyword evidence="4" id="KW-0813">Transport</keyword>
<dbReference type="PANTHER" id="PTHR23504:SF15">
    <property type="entry name" value="MAJOR FACILITATOR SUPERFAMILY (MFS) PROFILE DOMAIN-CONTAINING PROTEIN"/>
    <property type="match status" value="1"/>
</dbReference>
<evidence type="ECO:0000256" key="7">
    <source>
        <dbReference type="ARBA" id="ARBA00023136"/>
    </source>
</evidence>
<reference evidence="10 11" key="1">
    <citation type="journal article" date="2017" name="Int J Environ Stud">
        <title>Does the Miocene-Pliocene relict legume Oxytropis triphylla form nitrogen-fixing nodules with a combination of bacterial strains?</title>
        <authorList>
            <person name="Safronova V."/>
            <person name="Belimov A."/>
            <person name="Sazanova A."/>
            <person name="Kuznetsova I."/>
            <person name="Popova J."/>
            <person name="Andronov E."/>
            <person name="Verkhozina A."/>
            <person name="Tikhonovich I."/>
        </authorList>
    </citation>
    <scope>NUCLEOTIDE SEQUENCE [LARGE SCALE GENOMIC DNA]</scope>
    <source>
        <strain evidence="10 11">Tri-38</strain>
    </source>
</reference>
<comment type="subcellular location">
    <subcellularLocation>
        <location evidence="2">Membrane</location>
        <topology evidence="2">Multi-pass membrane protein</topology>
    </subcellularLocation>
</comment>
<dbReference type="InterPro" id="IPR001958">
    <property type="entry name" value="Tet-R_TetA/multi-R_MdtG-like"/>
</dbReference>
<dbReference type="EMBL" id="MZMT01000026">
    <property type="protein sequence ID" value="PIO44802.1"/>
    <property type="molecule type" value="Genomic_DNA"/>
</dbReference>
<dbReference type="Pfam" id="PF07690">
    <property type="entry name" value="MFS_1"/>
    <property type="match status" value="1"/>
</dbReference>
<sequence length="423" mass="45216">MIDPILAKRGLTLVFMILLLDIIGIGIIVPVLPAYLEELTGSDVGHAAIYGGWLLLAYAGMQFVFAPLIGNLSDRFGRRPVLLVSVVTFALDNLICALAPNFAILLVGRILAGISGGSYSTASAYIADVSTDENRAKNFGLLGIAFGFGFIVGPIIGGFLGEFGPRVPFFGAALISFLNFVAAYFLLPETLGAKDRRTFEWKRSNPLGALKQMRNHKGILWIGLVFFMLTLGHMSYPAVWAYVGSYRYGWSESDIGMSLGIYGLCSAIVMGLILPRIVSRFGEWRTAVIGLAFAALGFFGYASAWQGWLVYVVIIATCLEGVADPAMRSIASAKVPASEQGELQGAMTSLFSITNIIGPLIFTQIFAIFTAPDASIAFSGAPYVLGGIFVLMGLIVFILRVEKPVLAKDEVLAPGALAPNEAG</sequence>
<organism evidence="10 11">
    <name type="scientific">Phyllobacterium zundukense</name>
    <dbReference type="NCBI Taxonomy" id="1867719"/>
    <lineage>
        <taxon>Bacteria</taxon>
        <taxon>Pseudomonadati</taxon>
        <taxon>Pseudomonadota</taxon>
        <taxon>Alphaproteobacteria</taxon>
        <taxon>Hyphomicrobiales</taxon>
        <taxon>Phyllobacteriaceae</taxon>
        <taxon>Phyllobacterium</taxon>
    </lineage>
</organism>
<dbReference type="CDD" id="cd17388">
    <property type="entry name" value="MFS_TetA"/>
    <property type="match status" value="1"/>
</dbReference>
<dbReference type="InterPro" id="IPR020846">
    <property type="entry name" value="MFS_dom"/>
</dbReference>
<evidence type="ECO:0000256" key="1">
    <source>
        <dbReference type="ARBA" id="ARBA00003279"/>
    </source>
</evidence>
<dbReference type="RefSeq" id="WP_099998253.1">
    <property type="nucleotide sequence ID" value="NZ_CP017940.1"/>
</dbReference>
<keyword evidence="5 8" id="KW-0812">Transmembrane</keyword>
<feature type="transmembrane region" description="Helical" evidence="8">
    <location>
        <begin position="219"/>
        <end position="243"/>
    </location>
</feature>
<dbReference type="KEGG" id="pht:BLM14_04295"/>
<evidence type="ECO:0000313" key="10">
    <source>
        <dbReference type="EMBL" id="PIO44802.1"/>
    </source>
</evidence>
<accession>A0A2N9VZ84</accession>
<evidence type="ECO:0000313" key="11">
    <source>
        <dbReference type="Proteomes" id="UP000232163"/>
    </source>
</evidence>
<feature type="transmembrane region" description="Helical" evidence="8">
    <location>
        <begin position="139"/>
        <end position="161"/>
    </location>
</feature>
<dbReference type="AlphaFoldDB" id="A0A2N9VZ84"/>
<dbReference type="PROSITE" id="PS00216">
    <property type="entry name" value="SUGAR_TRANSPORT_1"/>
    <property type="match status" value="1"/>
</dbReference>
<comment type="caution">
    <text evidence="10">The sequence shown here is derived from an EMBL/GenBank/DDBJ whole genome shotgun (WGS) entry which is preliminary data.</text>
</comment>
<comment type="function">
    <text evidence="1">Resistance to tetracycline by an active tetracycline efflux. This is an energy-dependent process that decreases the accumulation of the antibiotic in whole cells. This protein functions as a metal-tetracycline/H(+) antiporter.</text>
</comment>
<feature type="transmembrane region" description="Helical" evidence="8">
    <location>
        <begin position="348"/>
        <end position="369"/>
    </location>
</feature>
<feature type="transmembrane region" description="Helical" evidence="8">
    <location>
        <begin position="167"/>
        <end position="187"/>
    </location>
</feature>
<dbReference type="InterPro" id="IPR011701">
    <property type="entry name" value="MFS"/>
</dbReference>